<keyword evidence="4" id="KW-0418">Kinase</keyword>
<evidence type="ECO:0000313" key="5">
    <source>
        <dbReference type="Proteomes" id="UP000596276"/>
    </source>
</evidence>
<dbReference type="Gene3D" id="1.25.40.20">
    <property type="entry name" value="Ankyrin repeat-containing domain"/>
    <property type="match status" value="1"/>
</dbReference>
<keyword evidence="5" id="KW-1185">Reference proteome</keyword>
<dbReference type="VEuPathDB" id="FungiDB:F9C07_2281757"/>
<feature type="repeat" description="ANK" evidence="3">
    <location>
        <begin position="69"/>
        <end position="101"/>
    </location>
</feature>
<sequence length="207" mass="22537">MDSHQLFLHAAATGDVASMEQEYLKNKAVLTGKDSDNRTALHLAVLNGHLKAVERLLDYGIAWCPKDNQGQTALHLAAQLSSATIAETLLERGANCCTQDHDGKTPVFYAYQNYSPDVTRIAASRHRSFSEAAAANGLPSTLNEAARPLNIARLYGVGSENSLFLRHSNPISEKMHVRSRLRPPRVSSHLGKSILNSAGDCLFSTIE</sequence>
<dbReference type="SMART" id="SM00248">
    <property type="entry name" value="ANK"/>
    <property type="match status" value="3"/>
</dbReference>
<name>A0A7U2ML00_ASPFN</name>
<dbReference type="PROSITE" id="PS50297">
    <property type="entry name" value="ANK_REP_REGION"/>
    <property type="match status" value="2"/>
</dbReference>
<proteinExistence type="predicted"/>
<dbReference type="Proteomes" id="UP000596276">
    <property type="component" value="Chromosome 3"/>
</dbReference>
<dbReference type="AlphaFoldDB" id="A0A7U2ML00"/>
<dbReference type="InterPro" id="IPR036770">
    <property type="entry name" value="Ankyrin_rpt-contain_sf"/>
</dbReference>
<evidence type="ECO:0000256" key="3">
    <source>
        <dbReference type="PROSITE-ProRule" id="PRU00023"/>
    </source>
</evidence>
<evidence type="ECO:0000256" key="1">
    <source>
        <dbReference type="ARBA" id="ARBA00022737"/>
    </source>
</evidence>
<reference evidence="5" key="1">
    <citation type="journal article" date="2021" name="G3 (Bethesda)">
        <title>Chromosome assembled and annotated genome sequence of Aspergillus flavus NRRL 3357.</title>
        <authorList>
            <person name="Skerker J.M."/>
            <person name="Pianalto K.M."/>
            <person name="Mondo S.J."/>
            <person name="Yang K."/>
            <person name="Arkin A.P."/>
            <person name="Keller N.P."/>
            <person name="Grigoriev I.V."/>
            <person name="Louise Glass N.L."/>
        </authorList>
    </citation>
    <scope>NUCLEOTIDE SEQUENCE [LARGE SCALE GENOMIC DNA]</scope>
    <source>
        <strain evidence="5">ATCC 200026 / FGSC A1120 / IAM 13836 / NRRL 3357 / JCM 12722 / SRRC 167</strain>
    </source>
</reference>
<keyword evidence="2 3" id="KW-0040">ANK repeat</keyword>
<dbReference type="PANTHER" id="PTHR24198:SF165">
    <property type="entry name" value="ANKYRIN REPEAT-CONTAINING PROTEIN-RELATED"/>
    <property type="match status" value="1"/>
</dbReference>
<dbReference type="SUPFAM" id="SSF48403">
    <property type="entry name" value="Ankyrin repeat"/>
    <property type="match status" value="1"/>
</dbReference>
<evidence type="ECO:0000313" key="4">
    <source>
        <dbReference type="EMBL" id="QRD85682.1"/>
    </source>
</evidence>
<feature type="repeat" description="ANK" evidence="3">
    <location>
        <begin position="36"/>
        <end position="68"/>
    </location>
</feature>
<dbReference type="VEuPathDB" id="FungiDB:AFLA_006907"/>
<organism evidence="4 5">
    <name type="scientific">Aspergillus flavus (strain ATCC 200026 / FGSC A1120 / IAM 13836 / NRRL 3357 / JCM 12722 / SRRC 167)</name>
    <dbReference type="NCBI Taxonomy" id="332952"/>
    <lineage>
        <taxon>Eukaryota</taxon>
        <taxon>Fungi</taxon>
        <taxon>Dikarya</taxon>
        <taxon>Ascomycota</taxon>
        <taxon>Pezizomycotina</taxon>
        <taxon>Eurotiomycetes</taxon>
        <taxon>Eurotiomycetidae</taxon>
        <taxon>Eurotiales</taxon>
        <taxon>Aspergillaceae</taxon>
        <taxon>Aspergillus</taxon>
        <taxon>Aspergillus subgen. Circumdati</taxon>
    </lineage>
</organism>
<accession>A0A7U2ML00</accession>
<dbReference type="Pfam" id="PF12796">
    <property type="entry name" value="Ank_2"/>
    <property type="match status" value="1"/>
</dbReference>
<dbReference type="PANTHER" id="PTHR24198">
    <property type="entry name" value="ANKYRIN REPEAT AND PROTEIN KINASE DOMAIN-CONTAINING PROTEIN"/>
    <property type="match status" value="1"/>
</dbReference>
<protein>
    <submittedName>
        <fullName evidence="4">Serine/threonine-protein kinase ripk4</fullName>
    </submittedName>
</protein>
<dbReference type="PROSITE" id="PS50088">
    <property type="entry name" value="ANK_REPEAT"/>
    <property type="match status" value="2"/>
</dbReference>
<dbReference type="InterPro" id="IPR002110">
    <property type="entry name" value="Ankyrin_rpt"/>
</dbReference>
<keyword evidence="1" id="KW-0677">Repeat</keyword>
<evidence type="ECO:0000256" key="2">
    <source>
        <dbReference type="ARBA" id="ARBA00023043"/>
    </source>
</evidence>
<dbReference type="GO" id="GO:0016301">
    <property type="term" value="F:kinase activity"/>
    <property type="evidence" value="ECO:0007669"/>
    <property type="project" value="UniProtKB-KW"/>
</dbReference>
<gene>
    <name evidence="4" type="ORF">F9C07_2281757</name>
</gene>
<dbReference type="EMBL" id="CP044620">
    <property type="protein sequence ID" value="QRD85682.1"/>
    <property type="molecule type" value="Genomic_DNA"/>
</dbReference>
<keyword evidence="4" id="KW-0808">Transferase</keyword>